<name>A0A2W4T925_9GAMM</name>
<keyword evidence="9 14" id="KW-0051">Antiviral defense</keyword>
<keyword evidence="10 14" id="KW-0238">DNA-binding</keyword>
<dbReference type="Pfam" id="PF00078">
    <property type="entry name" value="RVT_1"/>
    <property type="match status" value="1"/>
</dbReference>
<dbReference type="SUPFAM" id="SSF56672">
    <property type="entry name" value="DNA/RNA polymerases"/>
    <property type="match status" value="1"/>
</dbReference>
<keyword evidence="7 14" id="KW-0460">Magnesium</keyword>
<dbReference type="InterPro" id="IPR043502">
    <property type="entry name" value="DNA/RNA_pol_sf"/>
</dbReference>
<comment type="similarity">
    <text evidence="14">Belongs to the CRISPR-associated endonuclease Cas1 family.</text>
</comment>
<gene>
    <name evidence="14 17" type="primary">cas1</name>
    <name evidence="17" type="ORF">DM484_08755</name>
</gene>
<evidence type="ECO:0000256" key="7">
    <source>
        <dbReference type="ARBA" id="ARBA00022842"/>
    </source>
</evidence>
<dbReference type="GO" id="GO:0003677">
    <property type="term" value="F:DNA binding"/>
    <property type="evidence" value="ECO:0007669"/>
    <property type="project" value="UniProtKB-KW"/>
</dbReference>
<evidence type="ECO:0000256" key="14">
    <source>
        <dbReference type="HAMAP-Rule" id="MF_01470"/>
    </source>
</evidence>
<keyword evidence="6 14" id="KW-0378">Hydrolase</keyword>
<dbReference type="GO" id="GO:0004519">
    <property type="term" value="F:endonuclease activity"/>
    <property type="evidence" value="ECO:0007669"/>
    <property type="project" value="UniProtKB-UniRule"/>
</dbReference>
<dbReference type="Gene3D" id="3.100.10.20">
    <property type="entry name" value="CRISPR-associated endonuclease Cas1, N-terminal domain"/>
    <property type="match status" value="1"/>
</dbReference>
<keyword evidence="5 14" id="KW-0255">Endonuclease</keyword>
<dbReference type="GO" id="GO:0003723">
    <property type="term" value="F:RNA binding"/>
    <property type="evidence" value="ECO:0007669"/>
    <property type="project" value="InterPro"/>
</dbReference>
<dbReference type="AlphaFoldDB" id="A0A2W4T925"/>
<feature type="binding site" evidence="14">
    <location>
        <position position="898"/>
    </location>
    <ligand>
        <name>Mn(2+)</name>
        <dbReference type="ChEBI" id="CHEBI:29035"/>
    </ligand>
</feature>
<feature type="domain" description="Reverse transcriptase" evidence="16">
    <location>
        <begin position="365"/>
        <end position="593"/>
    </location>
</feature>
<dbReference type="InterPro" id="IPR002729">
    <property type="entry name" value="CRISPR-assoc_Cas1"/>
</dbReference>
<proteinExistence type="inferred from homology"/>
<keyword evidence="1" id="KW-0808">Transferase</keyword>
<dbReference type="InterPro" id="IPR042206">
    <property type="entry name" value="CRISPR-assoc_Cas1_C"/>
</dbReference>
<dbReference type="PROSITE" id="PS50878">
    <property type="entry name" value="RT_POL"/>
    <property type="match status" value="1"/>
</dbReference>
<dbReference type="HAMAP" id="MF_01470">
    <property type="entry name" value="Cas1"/>
    <property type="match status" value="1"/>
</dbReference>
<evidence type="ECO:0000256" key="9">
    <source>
        <dbReference type="ARBA" id="ARBA00023118"/>
    </source>
</evidence>
<evidence type="ECO:0000313" key="17">
    <source>
        <dbReference type="EMBL" id="PZN81184.1"/>
    </source>
</evidence>
<comment type="function">
    <text evidence="14">CRISPR (clustered regularly interspaced short palindromic repeat), is an adaptive immune system that provides protection against mobile genetic elements (viruses, transposable elements and conjugative plasmids). CRISPR clusters contain spacers, sequences complementary to antecedent mobile elements, and target invading nucleic acids. CRISPR clusters are transcribed and processed into CRISPR RNA (crRNA). Acts as a dsDNA endonuclease. Involved in the integration of spacer DNA into the CRISPR cassette.</text>
</comment>
<comment type="subunit">
    <text evidence="13 14">Homodimer, forms a heterotetramer with a Cas2 homodimer.</text>
</comment>
<evidence type="ECO:0000256" key="15">
    <source>
        <dbReference type="SAM" id="MobiDB-lite"/>
    </source>
</evidence>
<dbReference type="Proteomes" id="UP000249396">
    <property type="component" value="Unassembled WGS sequence"/>
</dbReference>
<evidence type="ECO:0000256" key="1">
    <source>
        <dbReference type="ARBA" id="ARBA00022679"/>
    </source>
</evidence>
<evidence type="ECO:0000256" key="6">
    <source>
        <dbReference type="ARBA" id="ARBA00022801"/>
    </source>
</evidence>
<dbReference type="Pfam" id="PF01867">
    <property type="entry name" value="Cas_Cas1"/>
    <property type="match status" value="1"/>
</dbReference>
<dbReference type="Gene3D" id="1.20.120.920">
    <property type="entry name" value="CRISPR-associated endonuclease Cas1, C-terminal domain"/>
    <property type="match status" value="1"/>
</dbReference>
<keyword evidence="11 14" id="KW-0464">Manganese</keyword>
<keyword evidence="4 14" id="KW-0479">Metal-binding</keyword>
<reference evidence="17 18" key="1">
    <citation type="journal article" date="2018" name="Aquat. Microb. Ecol.">
        <title>Gammaproteobacterial methanotrophs dominate.</title>
        <authorList>
            <person name="Rissanen A.J."/>
            <person name="Saarenheimo J."/>
            <person name="Tiirola M."/>
            <person name="Peura S."/>
            <person name="Aalto S.L."/>
            <person name="Karvinen A."/>
            <person name="Nykanen H."/>
        </authorList>
    </citation>
    <scope>NUCLEOTIDE SEQUENCE [LARGE SCALE GENOMIC DNA]</scope>
    <source>
        <strain evidence="17">AMbin10</strain>
    </source>
</reference>
<evidence type="ECO:0000256" key="8">
    <source>
        <dbReference type="ARBA" id="ARBA00022918"/>
    </source>
</evidence>
<dbReference type="GO" id="GO:0016787">
    <property type="term" value="F:hydrolase activity"/>
    <property type="evidence" value="ECO:0007669"/>
    <property type="project" value="UniProtKB-KW"/>
</dbReference>
<keyword evidence="2" id="KW-0548">Nucleotidyltransferase</keyword>
<dbReference type="EMBL" id="QJPH01000272">
    <property type="protein sequence ID" value="PZN81184.1"/>
    <property type="molecule type" value="Genomic_DNA"/>
</dbReference>
<evidence type="ECO:0000256" key="4">
    <source>
        <dbReference type="ARBA" id="ARBA00022723"/>
    </source>
</evidence>
<evidence type="ECO:0000256" key="12">
    <source>
        <dbReference type="ARBA" id="ARBA00034120"/>
    </source>
</evidence>
<evidence type="ECO:0000256" key="5">
    <source>
        <dbReference type="ARBA" id="ARBA00022759"/>
    </source>
</evidence>
<dbReference type="CDD" id="cd01651">
    <property type="entry name" value="RT_G2_intron"/>
    <property type="match status" value="1"/>
</dbReference>
<dbReference type="GO" id="GO:0043571">
    <property type="term" value="P:maintenance of CRISPR repeat elements"/>
    <property type="evidence" value="ECO:0007669"/>
    <property type="project" value="UniProtKB-UniRule"/>
</dbReference>
<feature type="compositionally biased region" description="Basic and acidic residues" evidence="15">
    <location>
        <begin position="659"/>
        <end position="669"/>
    </location>
</feature>
<dbReference type="EC" id="3.1.-.-" evidence="14"/>
<protein>
    <recommendedName>
        <fullName evidence="14">CRISPR-associated endonuclease Cas1</fullName>
        <ecNumber evidence="14">3.1.-.-</ecNumber>
    </recommendedName>
</protein>
<dbReference type="CDD" id="cd09634">
    <property type="entry name" value="Cas1_I-II-III"/>
    <property type="match status" value="1"/>
</dbReference>
<evidence type="ECO:0000256" key="10">
    <source>
        <dbReference type="ARBA" id="ARBA00023125"/>
    </source>
</evidence>
<evidence type="ECO:0000256" key="13">
    <source>
        <dbReference type="ARBA" id="ARBA00038592"/>
    </source>
</evidence>
<evidence type="ECO:0000256" key="2">
    <source>
        <dbReference type="ARBA" id="ARBA00022695"/>
    </source>
</evidence>
<dbReference type="GO" id="GO:0051607">
    <property type="term" value="P:defense response to virus"/>
    <property type="evidence" value="ECO:0007669"/>
    <property type="project" value="UniProtKB-UniRule"/>
</dbReference>
<dbReference type="NCBIfam" id="TIGR00287">
    <property type="entry name" value="cas1"/>
    <property type="match status" value="1"/>
</dbReference>
<dbReference type="InterPro" id="IPR000123">
    <property type="entry name" value="Reverse_transcriptase_msDNA"/>
</dbReference>
<dbReference type="Gene3D" id="3.30.70.270">
    <property type="match status" value="1"/>
</dbReference>
<dbReference type="InterPro" id="IPR000477">
    <property type="entry name" value="RT_dom"/>
</dbReference>
<accession>A0A2W4T925</accession>
<comment type="cofactor">
    <cofactor evidence="14">
        <name>Mg(2+)</name>
        <dbReference type="ChEBI" id="CHEBI:18420"/>
    </cofactor>
    <cofactor evidence="14">
        <name>Mn(2+)</name>
        <dbReference type="ChEBI" id="CHEBI:29035"/>
    </cofactor>
</comment>
<organism evidence="17 18">
    <name type="scientific">Candidatus Methylumidiphilus alinenensis</name>
    <dbReference type="NCBI Taxonomy" id="2202197"/>
    <lineage>
        <taxon>Bacteria</taxon>
        <taxon>Pseudomonadati</taxon>
        <taxon>Pseudomonadota</taxon>
        <taxon>Gammaproteobacteria</taxon>
        <taxon>Methylococcales</taxon>
        <taxon>Candidatus Methylumidiphilus</taxon>
    </lineage>
</organism>
<comment type="caution">
    <text evidence="17">The sequence shown here is derived from an EMBL/GenBank/DDBJ whole genome shotgun (WGS) entry which is preliminary data.</text>
</comment>
<dbReference type="InterPro" id="IPR042211">
    <property type="entry name" value="CRISPR-assoc_Cas1_N"/>
</dbReference>
<evidence type="ECO:0000259" key="16">
    <source>
        <dbReference type="PROSITE" id="PS50878"/>
    </source>
</evidence>
<evidence type="ECO:0000313" key="18">
    <source>
        <dbReference type="Proteomes" id="UP000249396"/>
    </source>
</evidence>
<keyword evidence="8" id="KW-0695">RNA-directed DNA polymerase</keyword>
<dbReference type="GO" id="GO:0046872">
    <property type="term" value="F:metal ion binding"/>
    <property type="evidence" value="ECO:0007669"/>
    <property type="project" value="UniProtKB-UniRule"/>
</dbReference>
<dbReference type="PANTHER" id="PTHR34353">
    <property type="entry name" value="CRISPR-ASSOCIATED ENDONUCLEASE CAS1 1"/>
    <property type="match status" value="1"/>
</dbReference>
<evidence type="ECO:0000256" key="3">
    <source>
        <dbReference type="ARBA" id="ARBA00022722"/>
    </source>
</evidence>
<dbReference type="InterPro" id="IPR050646">
    <property type="entry name" value="Cas1"/>
</dbReference>
<keyword evidence="3 14" id="KW-0540">Nuclease</keyword>
<feature type="binding site" evidence="14">
    <location>
        <position position="833"/>
    </location>
    <ligand>
        <name>Mn(2+)</name>
        <dbReference type="ChEBI" id="CHEBI:29035"/>
    </ligand>
</feature>
<dbReference type="PANTHER" id="PTHR34353:SF2">
    <property type="entry name" value="CRISPR-ASSOCIATED ENDONUCLEASE CAS1 1"/>
    <property type="match status" value="1"/>
</dbReference>
<evidence type="ECO:0000256" key="11">
    <source>
        <dbReference type="ARBA" id="ARBA00023211"/>
    </source>
</evidence>
<dbReference type="InterPro" id="IPR043128">
    <property type="entry name" value="Rev_trsase/Diguanyl_cyclase"/>
</dbReference>
<dbReference type="PRINTS" id="PR00866">
    <property type="entry name" value="RNADNAPOLMS"/>
</dbReference>
<comment type="similarity">
    <text evidence="12">Belongs to the bacterial reverse transcriptase family.</text>
</comment>
<feature type="region of interest" description="Disordered" evidence="15">
    <location>
        <begin position="643"/>
        <end position="669"/>
    </location>
</feature>
<dbReference type="GO" id="GO:0003964">
    <property type="term" value="F:RNA-directed DNA polymerase activity"/>
    <property type="evidence" value="ECO:0007669"/>
    <property type="project" value="UniProtKB-KW"/>
</dbReference>
<sequence length="1005" mass="111622">MLSIINLFPLRSVVVTLRFLQTSNPSFFHQPALGAFLRYLAGGPEGFERLIRFDAPESGRIAYQPGQFYRFTLVCLAGGEKIFNTLLGNLARLPGSSPQKDRPLPFRNNCALAALHDSFTAEAVTRFDELCAYEFASLQQEAELWRGYDKLTWHTQSPVRLLKAKERRTDAKGEARYCRNLSDVDGALLSARLYDSMAELLRSRGVATPPRPPAPPLLIDQGHLFWLDADYTDAVGERHVIGGMNGRLELAFPELPPVEWLQWAICGQYTGLGQRVAFGLGRYQLQAPDTGVSCRRALPAASLLMLAREEDNLVEAWRHVVSNQELARNKLAQADVTDDSTGEFYADDPALTEGIQDEIPLERLQQALDKALLGSYHPPPLRGVVHANPDGSLRPLAVPPFIDRVLQRAVGQILTPALESCQYCHSYGYRAGRSRMNARDAVQSAIRQGYQWVYESDIDDFFDSVAYDRLDIRLRSLYGEDPVVGLLQQWVSCPVEFDGQTIQRKAGLPQGSPLSPALANLMLDDFDGDMEVLGFRLIRFADDFVVLCKNEEQARQAHNAATASLAEHGLSLNPDKTRIAEIGEGFRYLGYLFVNDLAVDVSGHKDEIEGKPSVPPNSWLARLGGRTPLAVDGVEIDRSHGLRGNAKADAPRQTPPERCNLHSHAERGNDPTRIGEMGDMGQLLCVVGGHATLSTHAGRLRVERDGETQHDVAWNNLQAVVLFGSHTLTTPALQAALARKVPIHFAGSTGGYRGVLWTGQPAEPGSGLWLKQANLFADPALCLNLAKQIVDARIRHLRETLRQRGITADAERLKLLLASVANATGLDELNGVEGSATRQFFQALQGSLPTDWHFTGRNRQPPLDPFNALLSYGYTLLHGYVETLLHTDGLLPWLGFYHQAHGRHATLASDLMEPFRHLVERTALSCVQRKELKPHDFFTAANGACLMKQEARRDYLASLFKRLNEPLQAVGEETPVTPVQHIHRQNLSLIGWLMRGDDFHAWRIR</sequence>
<feature type="binding site" evidence="14">
    <location>
        <position position="913"/>
    </location>
    <ligand>
        <name>Mn(2+)</name>
        <dbReference type="ChEBI" id="CHEBI:29035"/>
    </ligand>
</feature>